<dbReference type="RefSeq" id="WP_038986500.1">
    <property type="nucleotide sequence ID" value="NZ_JWJO01000023.1"/>
</dbReference>
<evidence type="ECO:0000256" key="1">
    <source>
        <dbReference type="SAM" id="SignalP"/>
    </source>
</evidence>
<dbReference type="AlphaFoldDB" id="A0A161S922"/>
<organism evidence="2 3">
    <name type="scientific">Myroides marinus</name>
    <dbReference type="NCBI Taxonomy" id="703342"/>
    <lineage>
        <taxon>Bacteria</taxon>
        <taxon>Pseudomonadati</taxon>
        <taxon>Bacteroidota</taxon>
        <taxon>Flavobacteriia</taxon>
        <taxon>Flavobacteriales</taxon>
        <taxon>Flavobacteriaceae</taxon>
        <taxon>Myroides</taxon>
    </lineage>
</organism>
<keyword evidence="1" id="KW-0732">Signal</keyword>
<keyword evidence="3" id="KW-1185">Reference proteome</keyword>
<sequence>MKTLFSYFCLLFITTVNAQDIRGTWIISSVIHNKEAEEYILSPRTDMRWGSFIEFTDLNTFTSYNSWPCGNDCFITSKGRYNLSNNTVSLFLNSLEYNVYCKELKPLKDTDLGVFTITHKDDNIILKKVKK</sequence>
<dbReference type="Proteomes" id="UP000076630">
    <property type="component" value="Unassembled WGS sequence"/>
</dbReference>
<evidence type="ECO:0000313" key="3">
    <source>
        <dbReference type="Proteomes" id="UP000076630"/>
    </source>
</evidence>
<feature type="signal peptide" evidence="1">
    <location>
        <begin position="1"/>
        <end position="18"/>
    </location>
</feature>
<protein>
    <submittedName>
        <fullName evidence="2">Uncharacterized protein</fullName>
    </submittedName>
</protein>
<accession>A0A161S922</accession>
<dbReference type="OrthoDB" id="995764at2"/>
<evidence type="ECO:0000313" key="2">
    <source>
        <dbReference type="EMBL" id="KZE81819.1"/>
    </source>
</evidence>
<proteinExistence type="predicted"/>
<gene>
    <name evidence="2" type="ORF">AV926_00485</name>
</gene>
<dbReference type="EMBL" id="LQNU01000050">
    <property type="protein sequence ID" value="KZE81819.1"/>
    <property type="molecule type" value="Genomic_DNA"/>
</dbReference>
<feature type="chain" id="PRO_5007826202" evidence="1">
    <location>
        <begin position="19"/>
        <end position="131"/>
    </location>
</feature>
<reference evidence="2 3" key="1">
    <citation type="submission" date="2016-01" db="EMBL/GenBank/DDBJ databases">
        <title>Whole genome sequencing of Myroides marinus L41.</title>
        <authorList>
            <person name="Hong K.W."/>
        </authorList>
    </citation>
    <scope>NUCLEOTIDE SEQUENCE [LARGE SCALE GENOMIC DNA]</scope>
    <source>
        <strain evidence="2 3">L41</strain>
    </source>
</reference>
<name>A0A161S922_9FLAO</name>
<comment type="caution">
    <text evidence="2">The sequence shown here is derived from an EMBL/GenBank/DDBJ whole genome shotgun (WGS) entry which is preliminary data.</text>
</comment>